<feature type="domain" description="YoaR-like putative peptidoglycan binding" evidence="2">
    <location>
        <begin position="90"/>
        <end position="190"/>
    </location>
</feature>
<gene>
    <name evidence="3" type="ORF">GcLGCM259_1378</name>
</gene>
<dbReference type="RefSeq" id="WP_138926195.1">
    <property type="nucleotide sequence ID" value="NZ_CP034412.1"/>
</dbReference>
<dbReference type="InterPro" id="IPR052913">
    <property type="entry name" value="Glycopeptide_resist_protein"/>
</dbReference>
<evidence type="ECO:0000256" key="1">
    <source>
        <dbReference type="SAM" id="Phobius"/>
    </source>
</evidence>
<organism evidence="3 4">
    <name type="scientific">Glutamicibacter creatinolyticus</name>
    <dbReference type="NCBI Taxonomy" id="162496"/>
    <lineage>
        <taxon>Bacteria</taxon>
        <taxon>Bacillati</taxon>
        <taxon>Actinomycetota</taxon>
        <taxon>Actinomycetes</taxon>
        <taxon>Micrococcales</taxon>
        <taxon>Micrococcaceae</taxon>
        <taxon>Glutamicibacter</taxon>
    </lineage>
</organism>
<keyword evidence="1" id="KW-0472">Membrane</keyword>
<dbReference type="InterPro" id="IPR007391">
    <property type="entry name" value="Vancomycin_resist_VanW"/>
</dbReference>
<evidence type="ECO:0000313" key="3">
    <source>
        <dbReference type="EMBL" id="QCY47110.1"/>
    </source>
</evidence>
<sequence>MSEPDSGDSAKQRKSSAKPWIISGCAVVAVAGAYFGGAAWISSQIPANTTVSGIAIGSQSQDEARATLQEQLAPRAEEPIDVTVNAKDYQLDPAAAGLGLDVDATVAQLTGYELNPGKLWQRLTGSYQAEPVTTVDEAKLTGELEQLAKKADAEVAEGTIEFEGAKAKVVSPVSGVQLDVEDSAHTVQDEWKLDGEKIPLSAEVTEPAVSGEQLQAFHDETVAKLLSAPVTLSNGEKQVELSPASIASAAKYSVNDEQQPQLVLDDQALYKAATKNSELSSTAKDAKVVFSGGKPKIIESTPGMALETKDLGAKVLAAGTGDSRTAEVRMETKEADFTTEDAKKLGIKEEIVEFSTPYPASDTVRTKNLKAGAKRLTGVVVKPGETFSLLEALGPITVANGYYSSGVVENGFSTEAVGGGLSQISTQMYNVGFLAGYDDITHKPHSRWFERYPAGREATLWEGQVDMKWKNNTPYGVMIEAWVSPDAVHTRLWSTKYWKVSESSSGKHSFTNPETKYNDAEKCVSESGGKKGFSISITRNRTSIDGSKTLPPDVTSWTYAPWHKVVCGKKP</sequence>
<dbReference type="EMBL" id="CP034412">
    <property type="protein sequence ID" value="QCY47110.1"/>
    <property type="molecule type" value="Genomic_DNA"/>
</dbReference>
<protein>
    <submittedName>
        <fullName evidence="3">Vancomycin B-type resistance protein VanW</fullName>
    </submittedName>
</protein>
<dbReference type="PANTHER" id="PTHR35788">
    <property type="entry name" value="EXPORTED PROTEIN-RELATED"/>
    <property type="match status" value="1"/>
</dbReference>
<keyword evidence="1" id="KW-0812">Transmembrane</keyword>
<dbReference type="AlphaFoldDB" id="A0A5B7WV39"/>
<dbReference type="Pfam" id="PF12229">
    <property type="entry name" value="PG_binding_4"/>
    <property type="match status" value="1"/>
</dbReference>
<dbReference type="InterPro" id="IPR022029">
    <property type="entry name" value="YoaR-like_PG-bd"/>
</dbReference>
<accession>A0A5B7WV39</accession>
<name>A0A5B7WV39_9MICC</name>
<evidence type="ECO:0000259" key="2">
    <source>
        <dbReference type="Pfam" id="PF12229"/>
    </source>
</evidence>
<reference evidence="3 4" key="1">
    <citation type="submission" date="2018-12" db="EMBL/GenBank/DDBJ databases">
        <title>Complete Genome Sequence of Glutamicibacter creatinolyticus strain LGCM259,isolated from an abscess of a 12-year-old mare in Italy.</title>
        <authorList>
            <person name="Santos R.G."/>
            <person name="Silva A.L."/>
            <person name="Seyffert N."/>
            <person name="Castro T.L.P."/>
            <person name="Attili A.R."/>
            <person name="Rifici C."/>
            <person name="Mazzullo G."/>
            <person name="Brenig B."/>
            <person name="Venanzi F."/>
            <person name="Azevedo V."/>
        </authorList>
    </citation>
    <scope>NUCLEOTIDE SEQUENCE [LARGE SCALE GENOMIC DNA]</scope>
    <source>
        <strain evidence="3 4">LGCM 259</strain>
    </source>
</reference>
<feature type="transmembrane region" description="Helical" evidence="1">
    <location>
        <begin position="20"/>
        <end position="41"/>
    </location>
</feature>
<evidence type="ECO:0000313" key="4">
    <source>
        <dbReference type="Proteomes" id="UP000307000"/>
    </source>
</evidence>
<keyword evidence="1" id="KW-1133">Transmembrane helix</keyword>
<dbReference type="Pfam" id="PF04294">
    <property type="entry name" value="VanW"/>
    <property type="match status" value="1"/>
</dbReference>
<dbReference type="PANTHER" id="PTHR35788:SF1">
    <property type="entry name" value="EXPORTED PROTEIN"/>
    <property type="match status" value="1"/>
</dbReference>
<dbReference type="KEGG" id="gcr:GcLGCM259_1378"/>
<proteinExistence type="predicted"/>
<dbReference type="Proteomes" id="UP000307000">
    <property type="component" value="Chromosome"/>
</dbReference>
<keyword evidence="4" id="KW-1185">Reference proteome</keyword>